<keyword evidence="2 4" id="KW-0863">Zinc-finger</keyword>
<evidence type="ECO:0000256" key="2">
    <source>
        <dbReference type="ARBA" id="ARBA00022771"/>
    </source>
</evidence>
<keyword evidence="7" id="KW-1185">Reference proteome</keyword>
<dbReference type="GO" id="GO:0005634">
    <property type="term" value="C:nucleus"/>
    <property type="evidence" value="ECO:0007669"/>
    <property type="project" value="TreeGrafter"/>
</dbReference>
<name>A0AAD7FE44_9AGAR</name>
<comment type="caution">
    <text evidence="6">The sequence shown here is derived from an EMBL/GenBank/DDBJ whole genome shotgun (WGS) entry which is preliminary data.</text>
</comment>
<reference evidence="6" key="1">
    <citation type="submission" date="2023-03" db="EMBL/GenBank/DDBJ databases">
        <title>Massive genome expansion in bonnet fungi (Mycena s.s.) driven by repeated elements and novel gene families across ecological guilds.</title>
        <authorList>
            <consortium name="Lawrence Berkeley National Laboratory"/>
            <person name="Harder C.B."/>
            <person name="Miyauchi S."/>
            <person name="Viragh M."/>
            <person name="Kuo A."/>
            <person name="Thoen E."/>
            <person name="Andreopoulos B."/>
            <person name="Lu D."/>
            <person name="Skrede I."/>
            <person name="Drula E."/>
            <person name="Henrissat B."/>
            <person name="Morin E."/>
            <person name="Kohler A."/>
            <person name="Barry K."/>
            <person name="LaButti K."/>
            <person name="Morin E."/>
            <person name="Salamov A."/>
            <person name="Lipzen A."/>
            <person name="Mereny Z."/>
            <person name="Hegedus B."/>
            <person name="Baldrian P."/>
            <person name="Stursova M."/>
            <person name="Weitz H."/>
            <person name="Taylor A."/>
            <person name="Grigoriev I.V."/>
            <person name="Nagy L.G."/>
            <person name="Martin F."/>
            <person name="Kauserud H."/>
        </authorList>
    </citation>
    <scope>NUCLEOTIDE SEQUENCE</scope>
    <source>
        <strain evidence="6">9284</strain>
    </source>
</reference>
<dbReference type="EMBL" id="JARKIF010000019">
    <property type="protein sequence ID" value="KAJ7618604.1"/>
    <property type="molecule type" value="Genomic_DNA"/>
</dbReference>
<dbReference type="PANTHER" id="PTHR10237:SF14">
    <property type="entry name" value="MYND-TYPE DOMAIN-CONTAINING PROTEIN"/>
    <property type="match status" value="1"/>
</dbReference>
<evidence type="ECO:0000313" key="7">
    <source>
        <dbReference type="Proteomes" id="UP001221142"/>
    </source>
</evidence>
<dbReference type="Proteomes" id="UP001221142">
    <property type="component" value="Unassembled WGS sequence"/>
</dbReference>
<dbReference type="PROSITE" id="PS50865">
    <property type="entry name" value="ZF_MYND_2"/>
    <property type="match status" value="1"/>
</dbReference>
<gene>
    <name evidence="6" type="ORF">FB45DRAFT_712810</name>
</gene>
<evidence type="ECO:0000256" key="1">
    <source>
        <dbReference type="ARBA" id="ARBA00022723"/>
    </source>
</evidence>
<sequence length="134" mass="14892">LGFNPPKECLALDKILDRMSSAWSTWGAAISRQPKQDNKTPVSDSENPDVDIAAWFEKLDTTPRASREFELQGMPAEPQRYLDGLGDWQLNACSACNAGSVTLKKCAGCQKAWYCNNVCQKSHWKAHRAECKAS</sequence>
<keyword evidence="3" id="KW-0862">Zinc</keyword>
<organism evidence="6 7">
    <name type="scientific">Roridomyces roridus</name>
    <dbReference type="NCBI Taxonomy" id="1738132"/>
    <lineage>
        <taxon>Eukaryota</taxon>
        <taxon>Fungi</taxon>
        <taxon>Dikarya</taxon>
        <taxon>Basidiomycota</taxon>
        <taxon>Agaricomycotina</taxon>
        <taxon>Agaricomycetes</taxon>
        <taxon>Agaricomycetidae</taxon>
        <taxon>Agaricales</taxon>
        <taxon>Marasmiineae</taxon>
        <taxon>Mycenaceae</taxon>
        <taxon>Roridomyces</taxon>
    </lineage>
</organism>
<dbReference type="GO" id="GO:0000981">
    <property type="term" value="F:DNA-binding transcription factor activity, RNA polymerase II-specific"/>
    <property type="evidence" value="ECO:0007669"/>
    <property type="project" value="TreeGrafter"/>
</dbReference>
<proteinExistence type="predicted"/>
<protein>
    <recommendedName>
        <fullName evidence="5">MYND-type domain-containing protein</fullName>
    </recommendedName>
</protein>
<dbReference type="InterPro" id="IPR002893">
    <property type="entry name" value="Znf_MYND"/>
</dbReference>
<feature type="non-terminal residue" evidence="6">
    <location>
        <position position="1"/>
    </location>
</feature>
<evidence type="ECO:0000313" key="6">
    <source>
        <dbReference type="EMBL" id="KAJ7618604.1"/>
    </source>
</evidence>
<dbReference type="InterPro" id="IPR024119">
    <property type="entry name" value="TF_DEAF-1"/>
</dbReference>
<dbReference type="PROSITE" id="PS01360">
    <property type="entry name" value="ZF_MYND_1"/>
    <property type="match status" value="1"/>
</dbReference>
<evidence type="ECO:0000259" key="5">
    <source>
        <dbReference type="PROSITE" id="PS50865"/>
    </source>
</evidence>
<feature type="domain" description="MYND-type" evidence="5">
    <location>
        <begin position="93"/>
        <end position="131"/>
    </location>
</feature>
<dbReference type="Gene3D" id="6.10.140.2220">
    <property type="match status" value="1"/>
</dbReference>
<dbReference type="Pfam" id="PF01753">
    <property type="entry name" value="zf-MYND"/>
    <property type="match status" value="1"/>
</dbReference>
<dbReference type="PANTHER" id="PTHR10237">
    <property type="entry name" value="DEFORMED EPIDERMAL AUTOREGULATORY FACTOR 1 HOMOLOG SUPPRESSIN"/>
    <property type="match status" value="1"/>
</dbReference>
<accession>A0AAD7FE44</accession>
<evidence type="ECO:0000256" key="3">
    <source>
        <dbReference type="ARBA" id="ARBA00022833"/>
    </source>
</evidence>
<keyword evidence="1" id="KW-0479">Metal-binding</keyword>
<dbReference type="SUPFAM" id="SSF144232">
    <property type="entry name" value="HIT/MYND zinc finger-like"/>
    <property type="match status" value="1"/>
</dbReference>
<dbReference type="GO" id="GO:0008270">
    <property type="term" value="F:zinc ion binding"/>
    <property type="evidence" value="ECO:0007669"/>
    <property type="project" value="UniProtKB-KW"/>
</dbReference>
<dbReference type="AlphaFoldDB" id="A0AAD7FE44"/>
<feature type="non-terminal residue" evidence="6">
    <location>
        <position position="134"/>
    </location>
</feature>
<evidence type="ECO:0000256" key="4">
    <source>
        <dbReference type="PROSITE-ProRule" id="PRU00134"/>
    </source>
</evidence>